<comment type="caution">
    <text evidence="7">The sequence shown here is derived from an EMBL/GenBank/DDBJ whole genome shotgun (WGS) entry which is preliminary data.</text>
</comment>
<gene>
    <name evidence="6" type="ORF">JOB18_021128</name>
    <name evidence="7" type="ORF">JOB18_032684</name>
</gene>
<keyword evidence="4" id="KW-0732">Signal</keyword>
<dbReference type="FunFam" id="4.10.410.10:FF:000005">
    <property type="entry name" value="Pancreatic trypsin inhibitor"/>
    <property type="match status" value="1"/>
</dbReference>
<evidence type="ECO:0000256" key="3">
    <source>
        <dbReference type="ARBA" id="ARBA00023157"/>
    </source>
</evidence>
<dbReference type="InterPro" id="IPR002223">
    <property type="entry name" value="Kunitz_BPTI"/>
</dbReference>
<dbReference type="InterPro" id="IPR000566">
    <property type="entry name" value="Lipocln_cytosolic_FA-bd_dom"/>
</dbReference>
<reference evidence="7 8" key="1">
    <citation type="journal article" date="2021" name="Sci. Rep.">
        <title>Chromosome anchoring in Senegalese sole (Solea senegalensis) reveals sex-associated markers and genome rearrangements in flatfish.</title>
        <authorList>
            <person name="Guerrero-Cozar I."/>
            <person name="Gomez-Garrido J."/>
            <person name="Berbel C."/>
            <person name="Martinez-Blanch J.F."/>
            <person name="Alioto T."/>
            <person name="Claros M.G."/>
            <person name="Gagnaire P.A."/>
            <person name="Manchado M."/>
        </authorList>
    </citation>
    <scope>NUCLEOTIDE SEQUENCE [LARGE SCALE GENOMIC DNA]</scope>
    <source>
        <strain evidence="7">Sse05_10M</strain>
    </source>
</reference>
<keyword evidence="2" id="KW-0722">Serine protease inhibitor</keyword>
<organism evidence="7 8">
    <name type="scientific">Solea senegalensis</name>
    <name type="common">Senegalese sole</name>
    <dbReference type="NCBI Taxonomy" id="28829"/>
    <lineage>
        <taxon>Eukaryota</taxon>
        <taxon>Metazoa</taxon>
        <taxon>Chordata</taxon>
        <taxon>Craniata</taxon>
        <taxon>Vertebrata</taxon>
        <taxon>Euteleostomi</taxon>
        <taxon>Actinopterygii</taxon>
        <taxon>Neopterygii</taxon>
        <taxon>Teleostei</taxon>
        <taxon>Neoteleostei</taxon>
        <taxon>Acanthomorphata</taxon>
        <taxon>Carangaria</taxon>
        <taxon>Pleuronectiformes</taxon>
        <taxon>Pleuronectoidei</taxon>
        <taxon>Soleidae</taxon>
        <taxon>Solea</taxon>
    </lineage>
</organism>
<evidence type="ECO:0000256" key="1">
    <source>
        <dbReference type="ARBA" id="ARBA00022690"/>
    </source>
</evidence>
<dbReference type="CDD" id="cd22596">
    <property type="entry name" value="Kunitz_bikunin_1-like"/>
    <property type="match status" value="1"/>
</dbReference>
<feature type="domain" description="BPTI/Kunitz inhibitor" evidence="5">
    <location>
        <begin position="235"/>
        <end position="285"/>
    </location>
</feature>
<protein>
    <submittedName>
        <fullName evidence="7">AMBP-like</fullName>
    </submittedName>
</protein>
<keyword evidence="8" id="KW-1185">Reference proteome</keyword>
<dbReference type="CDD" id="cd22597">
    <property type="entry name" value="Kunitz_bikunin_2-like"/>
    <property type="match status" value="1"/>
</dbReference>
<proteinExistence type="predicted"/>
<dbReference type="GO" id="GO:0004867">
    <property type="term" value="F:serine-type endopeptidase inhibitor activity"/>
    <property type="evidence" value="ECO:0007669"/>
    <property type="project" value="UniProtKB-KW"/>
</dbReference>
<accession>A0AAV6R0Z4</accession>
<dbReference type="PANTHER" id="PTHR46676:SF1">
    <property type="entry name" value="PROTEIN AMBP"/>
    <property type="match status" value="1"/>
</dbReference>
<dbReference type="EMBL" id="JAGKHQ010000014">
    <property type="protein sequence ID" value="KAG7498804.1"/>
    <property type="molecule type" value="Genomic_DNA"/>
</dbReference>
<evidence type="ECO:0000256" key="2">
    <source>
        <dbReference type="ARBA" id="ARBA00022900"/>
    </source>
</evidence>
<dbReference type="PROSITE" id="PS50279">
    <property type="entry name" value="BPTI_KUNITZ_2"/>
    <property type="match status" value="2"/>
</dbReference>
<dbReference type="AlphaFoldDB" id="A0AAV6R0Z4"/>
<dbReference type="EMBL" id="JAGKHQ010000014">
    <property type="protein sequence ID" value="KAG7499229.1"/>
    <property type="molecule type" value="Genomic_DNA"/>
</dbReference>
<keyword evidence="1" id="KW-0646">Protease inhibitor</keyword>
<keyword evidence="3" id="KW-1015">Disulfide bond</keyword>
<feature type="chain" id="PRO_5044715108" evidence="4">
    <location>
        <begin position="22"/>
        <end position="354"/>
    </location>
</feature>
<dbReference type="Pfam" id="PF00014">
    <property type="entry name" value="Kunitz_BPTI"/>
    <property type="match status" value="2"/>
</dbReference>
<dbReference type="PANTHER" id="PTHR46676">
    <property type="entry name" value="PROTEIN AMBP"/>
    <property type="match status" value="1"/>
</dbReference>
<evidence type="ECO:0000313" key="6">
    <source>
        <dbReference type="EMBL" id="KAG7498804.1"/>
    </source>
</evidence>
<name>A0AAV6R0Z4_SOLSE</name>
<dbReference type="SMART" id="SM00131">
    <property type="entry name" value="KU"/>
    <property type="match status" value="2"/>
</dbReference>
<dbReference type="InterPro" id="IPR029856">
    <property type="entry name" value="AMBP"/>
</dbReference>
<dbReference type="Proteomes" id="UP000693946">
    <property type="component" value="Linkage Group LG21"/>
</dbReference>
<evidence type="ECO:0000313" key="8">
    <source>
        <dbReference type="Proteomes" id="UP000693946"/>
    </source>
</evidence>
<feature type="domain" description="BPTI/Kunitz inhibitor" evidence="5">
    <location>
        <begin position="291"/>
        <end position="341"/>
    </location>
</feature>
<sequence>MQRAVVLVPLLVLGWTWTATGFALPSEPLFTTQENFNLTLFLGTWYDVAVATACPHMQKIRGKSTIGKVVMERGDTNDMLNMTKTVLRHGTCREMRAEYQITDTPGRFFFYCGTCSADIDSYVVHTNYHEYAIMIMKRRNTAMEKSDAIKLYSRTMDVRDTVMDDFKTLAKDQGMSDNDIIVHQNKGDCVPGEVVEETQPEPPRVRRQVVPSLVPAEEESSGDDSTPFFNSTEACAAAPDIGPCFGIIPRYYYNSSSMSCQHLTYGGCMGNQNNFETERDCLQRCRTEAVCRLPMVPQPCTGQPTIWSFNSTIGMCFQYKQGFCQANGNKFYSKAECEEYCGVVKEEEGLLKAN</sequence>
<reference evidence="7" key="2">
    <citation type="submission" date="2021-03" db="EMBL/GenBank/DDBJ databases">
        <authorList>
            <person name="Guerrero-Cozar I."/>
            <person name="Gomez-Garrido J."/>
            <person name="Berbel C."/>
            <person name="Martinez-Blanch J.F."/>
            <person name="Alioto T."/>
            <person name="Claros M.G."/>
            <person name="Gagnaire P.A."/>
            <person name="Manchado M."/>
        </authorList>
    </citation>
    <scope>NUCLEOTIDE SEQUENCE</scope>
    <source>
        <strain evidence="7">Sse05_10M</strain>
        <tissue evidence="7">Blood</tissue>
    </source>
</reference>
<feature type="signal peptide" evidence="4">
    <location>
        <begin position="1"/>
        <end position="21"/>
    </location>
</feature>
<dbReference type="Pfam" id="PF00061">
    <property type="entry name" value="Lipocalin"/>
    <property type="match status" value="1"/>
</dbReference>
<evidence type="ECO:0000259" key="5">
    <source>
        <dbReference type="PROSITE" id="PS50279"/>
    </source>
</evidence>
<evidence type="ECO:0000313" key="7">
    <source>
        <dbReference type="EMBL" id="KAG7499229.1"/>
    </source>
</evidence>
<evidence type="ECO:0000256" key="4">
    <source>
        <dbReference type="SAM" id="SignalP"/>
    </source>
</evidence>